<evidence type="ECO:0008006" key="7">
    <source>
        <dbReference type="Google" id="ProtNLM"/>
    </source>
</evidence>
<dbReference type="PANTHER" id="PTHR31689:SF0">
    <property type="entry name" value="DIAMINOPIMELATE EPIMERASE"/>
    <property type="match status" value="1"/>
</dbReference>
<dbReference type="PANTHER" id="PTHR31689">
    <property type="entry name" value="DIAMINOPIMELATE EPIMERASE, CHLOROPLASTIC"/>
    <property type="match status" value="1"/>
</dbReference>
<protein>
    <recommendedName>
        <fullName evidence="7">Diaminopimelate epimerase</fullName>
    </recommendedName>
</protein>
<evidence type="ECO:0000313" key="5">
    <source>
        <dbReference type="EMBL" id="KJB62580.1"/>
    </source>
</evidence>
<keyword evidence="4" id="KW-0413">Isomerase</keyword>
<gene>
    <name evidence="5" type="ORF">B456_009G423800</name>
</gene>
<dbReference type="GO" id="GO:0008837">
    <property type="term" value="F:diaminopimelate epimerase activity"/>
    <property type="evidence" value="ECO:0007669"/>
    <property type="project" value="InterPro"/>
</dbReference>
<dbReference type="InterPro" id="IPR001653">
    <property type="entry name" value="DAP_epimerase_DapF"/>
</dbReference>
<organism evidence="5 6">
    <name type="scientific">Gossypium raimondii</name>
    <name type="common">Peruvian cotton</name>
    <name type="synonym">Gossypium klotzschianum subsp. raimondii</name>
    <dbReference type="NCBI Taxonomy" id="29730"/>
    <lineage>
        <taxon>Eukaryota</taxon>
        <taxon>Viridiplantae</taxon>
        <taxon>Streptophyta</taxon>
        <taxon>Embryophyta</taxon>
        <taxon>Tracheophyta</taxon>
        <taxon>Spermatophyta</taxon>
        <taxon>Magnoliopsida</taxon>
        <taxon>eudicotyledons</taxon>
        <taxon>Gunneridae</taxon>
        <taxon>Pentapetalae</taxon>
        <taxon>rosids</taxon>
        <taxon>malvids</taxon>
        <taxon>Malvales</taxon>
        <taxon>Malvaceae</taxon>
        <taxon>Malvoideae</taxon>
        <taxon>Gossypium</taxon>
    </lineage>
</organism>
<dbReference type="GO" id="GO:0009089">
    <property type="term" value="P:lysine biosynthetic process via diaminopimelate"/>
    <property type="evidence" value="ECO:0007669"/>
    <property type="project" value="InterPro"/>
</dbReference>
<dbReference type="Gramene" id="KJB62580">
    <property type="protein sequence ID" value="KJB62580"/>
    <property type="gene ID" value="B456_009G423800"/>
</dbReference>
<name>A0A0D2V1D9_GOSRA</name>
<evidence type="ECO:0000256" key="2">
    <source>
        <dbReference type="ARBA" id="ARBA00022605"/>
    </source>
</evidence>
<dbReference type="NCBIfam" id="TIGR00652">
    <property type="entry name" value="DapF"/>
    <property type="match status" value="1"/>
</dbReference>
<evidence type="ECO:0000256" key="1">
    <source>
        <dbReference type="ARBA" id="ARBA00010219"/>
    </source>
</evidence>
<keyword evidence="3" id="KW-0457">Lysine biosynthesis</keyword>
<dbReference type="GO" id="GO:0005829">
    <property type="term" value="C:cytosol"/>
    <property type="evidence" value="ECO:0007669"/>
    <property type="project" value="TreeGrafter"/>
</dbReference>
<evidence type="ECO:0000256" key="3">
    <source>
        <dbReference type="ARBA" id="ARBA00023154"/>
    </source>
</evidence>
<dbReference type="SUPFAM" id="SSF54506">
    <property type="entry name" value="Diaminopimelate epimerase-like"/>
    <property type="match status" value="2"/>
</dbReference>
<dbReference type="Pfam" id="PF01678">
    <property type="entry name" value="DAP_epimerase"/>
    <property type="match status" value="2"/>
</dbReference>
<dbReference type="FunFam" id="3.10.310.10:FF:000009">
    <property type="entry name" value="Diaminopimelate epimerase chloroplastic"/>
    <property type="match status" value="1"/>
</dbReference>
<comment type="similarity">
    <text evidence="1">Belongs to the diaminopimelate epimerase family.</text>
</comment>
<dbReference type="Gene3D" id="3.10.310.10">
    <property type="entry name" value="Diaminopimelate Epimerase, Chain A, domain 1"/>
    <property type="match status" value="2"/>
</dbReference>
<dbReference type="AlphaFoldDB" id="A0A0D2V1D9"/>
<proteinExistence type="inferred from homology"/>
<sequence>MAIAAAISLSLPPQTRRSSASIAAPFRSTSSLHFDSLRSNFSSLKNPNLRVSASSMSIGTPEKISTTSFLDRRESGFLHFVKYHGLGNDFILVDNRDSTEPRVTPEQAVKLCDRNFGIGADGVIFAMPGVNGTDYTMRIFNSDGSEPEVKVDMGEPILKASDVPTKLPANKDQAAVKADINVDGVTWNVTCVSMGNPHCVTFGNRQSQNLTVDELNLAAIGPKFEHHEMFPARTNTEFVEVFSHEHLKMRVWERGAGATLACGTGACAVVVAAVLEGRAGRSCTVDLPGGPLDIEWKEEDNHVYMTGPAEVVFYGSVAV</sequence>
<reference evidence="5 6" key="1">
    <citation type="journal article" date="2012" name="Nature">
        <title>Repeated polyploidization of Gossypium genomes and the evolution of spinnable cotton fibres.</title>
        <authorList>
            <person name="Paterson A.H."/>
            <person name="Wendel J.F."/>
            <person name="Gundlach H."/>
            <person name="Guo H."/>
            <person name="Jenkins J."/>
            <person name="Jin D."/>
            <person name="Llewellyn D."/>
            <person name="Showmaker K.C."/>
            <person name="Shu S."/>
            <person name="Udall J."/>
            <person name="Yoo M.J."/>
            <person name="Byers R."/>
            <person name="Chen W."/>
            <person name="Doron-Faigenboim A."/>
            <person name="Duke M.V."/>
            <person name="Gong L."/>
            <person name="Grimwood J."/>
            <person name="Grover C."/>
            <person name="Grupp K."/>
            <person name="Hu G."/>
            <person name="Lee T.H."/>
            <person name="Li J."/>
            <person name="Lin L."/>
            <person name="Liu T."/>
            <person name="Marler B.S."/>
            <person name="Page J.T."/>
            <person name="Roberts A.W."/>
            <person name="Romanel E."/>
            <person name="Sanders W.S."/>
            <person name="Szadkowski E."/>
            <person name="Tan X."/>
            <person name="Tang H."/>
            <person name="Xu C."/>
            <person name="Wang J."/>
            <person name="Wang Z."/>
            <person name="Zhang D."/>
            <person name="Zhang L."/>
            <person name="Ashrafi H."/>
            <person name="Bedon F."/>
            <person name="Bowers J.E."/>
            <person name="Brubaker C.L."/>
            <person name="Chee P.W."/>
            <person name="Das S."/>
            <person name="Gingle A.R."/>
            <person name="Haigler C.H."/>
            <person name="Harker D."/>
            <person name="Hoffmann L.V."/>
            <person name="Hovav R."/>
            <person name="Jones D.C."/>
            <person name="Lemke C."/>
            <person name="Mansoor S."/>
            <person name="ur Rahman M."/>
            <person name="Rainville L.N."/>
            <person name="Rambani A."/>
            <person name="Reddy U.K."/>
            <person name="Rong J.K."/>
            <person name="Saranga Y."/>
            <person name="Scheffler B.E."/>
            <person name="Scheffler J.A."/>
            <person name="Stelly D.M."/>
            <person name="Triplett B.A."/>
            <person name="Van Deynze A."/>
            <person name="Vaslin M.F."/>
            <person name="Waghmare V.N."/>
            <person name="Walford S.A."/>
            <person name="Wright R.J."/>
            <person name="Zaki E.A."/>
            <person name="Zhang T."/>
            <person name="Dennis E.S."/>
            <person name="Mayer K.F."/>
            <person name="Peterson D.G."/>
            <person name="Rokhsar D.S."/>
            <person name="Wang X."/>
            <person name="Schmutz J."/>
        </authorList>
    </citation>
    <scope>NUCLEOTIDE SEQUENCE [LARGE SCALE GENOMIC DNA]</scope>
</reference>
<keyword evidence="2" id="KW-0028">Amino-acid biosynthesis</keyword>
<accession>A0A0D2V1D9</accession>
<keyword evidence="6" id="KW-1185">Reference proteome</keyword>
<evidence type="ECO:0000256" key="4">
    <source>
        <dbReference type="ARBA" id="ARBA00023235"/>
    </source>
</evidence>
<dbReference type="EMBL" id="CM001748">
    <property type="protein sequence ID" value="KJB62580.1"/>
    <property type="molecule type" value="Genomic_DNA"/>
</dbReference>
<dbReference type="Proteomes" id="UP000032304">
    <property type="component" value="Chromosome 9"/>
</dbReference>
<dbReference type="HAMAP" id="MF_00197">
    <property type="entry name" value="DAP_epimerase"/>
    <property type="match status" value="1"/>
</dbReference>
<evidence type="ECO:0000313" key="6">
    <source>
        <dbReference type="Proteomes" id="UP000032304"/>
    </source>
</evidence>